<dbReference type="GO" id="GO:0003677">
    <property type="term" value="F:DNA binding"/>
    <property type="evidence" value="ECO:0007669"/>
    <property type="project" value="UniProtKB-KW"/>
</dbReference>
<reference evidence="5 6" key="1">
    <citation type="submission" date="2019-03" db="EMBL/GenBank/DDBJ databases">
        <title>Genomic Encyclopedia of Type Strains, Phase IV (KMG-IV): sequencing the most valuable type-strain genomes for metagenomic binning, comparative biology and taxonomic classification.</title>
        <authorList>
            <person name="Goeker M."/>
        </authorList>
    </citation>
    <scope>NUCLEOTIDE SEQUENCE [LARGE SCALE GENOMIC DNA]</scope>
    <source>
        <strain evidence="5 6">DSM 24176</strain>
    </source>
</reference>
<dbReference type="PANTHER" id="PTHR42756">
    <property type="entry name" value="TRANSCRIPTIONAL REGULATOR, MARR"/>
    <property type="match status" value="1"/>
</dbReference>
<dbReference type="OrthoDB" id="6400170at2"/>
<evidence type="ECO:0000313" key="5">
    <source>
        <dbReference type="EMBL" id="TCK97721.1"/>
    </source>
</evidence>
<dbReference type="AlphaFoldDB" id="A0A4V2Q1I2"/>
<dbReference type="PRINTS" id="PR00598">
    <property type="entry name" value="HTHMARR"/>
</dbReference>
<evidence type="ECO:0000259" key="4">
    <source>
        <dbReference type="PROSITE" id="PS50995"/>
    </source>
</evidence>
<name>A0A4V2Q1I2_9FIRM</name>
<dbReference type="Gene3D" id="1.10.10.10">
    <property type="entry name" value="Winged helix-like DNA-binding domain superfamily/Winged helix DNA-binding domain"/>
    <property type="match status" value="1"/>
</dbReference>
<proteinExistence type="predicted"/>
<dbReference type="SMART" id="SM00347">
    <property type="entry name" value="HTH_MARR"/>
    <property type="match status" value="1"/>
</dbReference>
<keyword evidence="1" id="KW-0805">Transcription regulation</keyword>
<accession>A0A4V2Q1I2</accession>
<protein>
    <submittedName>
        <fullName evidence="5">DNA-binding MarR family transcriptional regulator</fullName>
    </submittedName>
</protein>
<sequence>MNYNREDSLNFLLTKVIKLRRKKLHTLLSEIDMHPGQHAILYLLWEEDGQTQKALCTKVMIKPSSTTVVLQRMEKNGLVTREMDLEDKRISRVYLTDKGKAIKPMVDQTLKTMEEKCYKDFNEKDLEAFKSFLKRIEKNLEDE</sequence>
<dbReference type="EMBL" id="SMGQ01000011">
    <property type="protein sequence ID" value="TCK97721.1"/>
    <property type="molecule type" value="Genomic_DNA"/>
</dbReference>
<keyword evidence="6" id="KW-1185">Reference proteome</keyword>
<dbReference type="InterPro" id="IPR036390">
    <property type="entry name" value="WH_DNA-bd_sf"/>
</dbReference>
<feature type="domain" description="HTH marR-type" evidence="4">
    <location>
        <begin position="6"/>
        <end position="138"/>
    </location>
</feature>
<dbReference type="GO" id="GO:0003700">
    <property type="term" value="F:DNA-binding transcription factor activity"/>
    <property type="evidence" value="ECO:0007669"/>
    <property type="project" value="InterPro"/>
</dbReference>
<dbReference type="PANTHER" id="PTHR42756:SF1">
    <property type="entry name" value="TRANSCRIPTIONAL REPRESSOR OF EMRAB OPERON"/>
    <property type="match status" value="1"/>
</dbReference>
<evidence type="ECO:0000256" key="3">
    <source>
        <dbReference type="ARBA" id="ARBA00023163"/>
    </source>
</evidence>
<dbReference type="SUPFAM" id="SSF46785">
    <property type="entry name" value="Winged helix' DNA-binding domain"/>
    <property type="match status" value="1"/>
</dbReference>
<keyword evidence="2 5" id="KW-0238">DNA-binding</keyword>
<dbReference type="Proteomes" id="UP000294545">
    <property type="component" value="Unassembled WGS sequence"/>
</dbReference>
<keyword evidence="3" id="KW-0804">Transcription</keyword>
<dbReference type="Pfam" id="PF01047">
    <property type="entry name" value="MarR"/>
    <property type="match status" value="1"/>
</dbReference>
<comment type="caution">
    <text evidence="5">The sequence shown here is derived from an EMBL/GenBank/DDBJ whole genome shotgun (WGS) entry which is preliminary data.</text>
</comment>
<dbReference type="RefSeq" id="WP_132278958.1">
    <property type="nucleotide sequence ID" value="NZ_SMGQ01000011.1"/>
</dbReference>
<dbReference type="PROSITE" id="PS50995">
    <property type="entry name" value="HTH_MARR_2"/>
    <property type="match status" value="1"/>
</dbReference>
<evidence type="ECO:0000313" key="6">
    <source>
        <dbReference type="Proteomes" id="UP000294545"/>
    </source>
</evidence>
<evidence type="ECO:0000256" key="2">
    <source>
        <dbReference type="ARBA" id="ARBA00023125"/>
    </source>
</evidence>
<dbReference type="InterPro" id="IPR000835">
    <property type="entry name" value="HTH_MarR-typ"/>
</dbReference>
<evidence type="ECO:0000256" key="1">
    <source>
        <dbReference type="ARBA" id="ARBA00023015"/>
    </source>
</evidence>
<organism evidence="5 6">
    <name type="scientific">Natranaerovirga hydrolytica</name>
    <dbReference type="NCBI Taxonomy" id="680378"/>
    <lineage>
        <taxon>Bacteria</taxon>
        <taxon>Bacillati</taxon>
        <taxon>Bacillota</taxon>
        <taxon>Clostridia</taxon>
        <taxon>Lachnospirales</taxon>
        <taxon>Natranaerovirgaceae</taxon>
        <taxon>Natranaerovirga</taxon>
    </lineage>
</organism>
<dbReference type="InterPro" id="IPR036388">
    <property type="entry name" value="WH-like_DNA-bd_sf"/>
</dbReference>
<gene>
    <name evidence="5" type="ORF">EDC19_0123</name>
</gene>